<gene>
    <name evidence="7" type="ORF">EUB48_17985</name>
</gene>
<evidence type="ECO:0000256" key="1">
    <source>
        <dbReference type="ARBA" id="ARBA00004651"/>
    </source>
</evidence>
<dbReference type="CDD" id="cd06581">
    <property type="entry name" value="TM_PBP1_LivM_like"/>
    <property type="match status" value="1"/>
</dbReference>
<evidence type="ECO:0000256" key="3">
    <source>
        <dbReference type="ARBA" id="ARBA00022692"/>
    </source>
</evidence>
<reference evidence="7 8" key="1">
    <citation type="submission" date="2019-01" db="EMBL/GenBank/DDBJ databases">
        <title>Genomic insights into a novel species Rhodoferax sp.</title>
        <authorList>
            <person name="Jin L."/>
        </authorList>
    </citation>
    <scope>NUCLEOTIDE SEQUENCE [LARGE SCALE GENOMIC DNA]</scope>
    <source>
        <strain evidence="7 8">CHu59-6-5</strain>
    </source>
</reference>
<dbReference type="OrthoDB" id="9814461at2"/>
<keyword evidence="8" id="KW-1185">Reference proteome</keyword>
<feature type="transmembrane region" description="Helical" evidence="6">
    <location>
        <begin position="110"/>
        <end position="128"/>
    </location>
</feature>
<evidence type="ECO:0000256" key="4">
    <source>
        <dbReference type="ARBA" id="ARBA00022989"/>
    </source>
</evidence>
<evidence type="ECO:0000256" key="6">
    <source>
        <dbReference type="SAM" id="Phobius"/>
    </source>
</evidence>
<sequence>MKAWHIGLIGAAVLVLAGVPWYGSDVLIQFGINALLLAVLAQGWNIIGGYTGYASFGNSVFYGLGAYGVAIAMVQWHLPFEVGMVFGVVLAVVFAVLLGIPVLRLKGHYFAIATLALSQVMAAIVSNIPLAGQNIGLVLPPLNNDRLFYELSLGLLVIATLTIFWLTRSRFGFGLIAIRENEEGAAVMGVNTTLYKVMAFALSGIFSALAGGIHAYWITFLDPDSAFDISLNVKMIIMAVFGGAGTVLGPIVGALSLSAISEFLSSEVTSIAGLFFGIVIVAAVVLMPRGLADMFRRFRKTGWRYFSENIRAHRL</sequence>
<evidence type="ECO:0000313" key="7">
    <source>
        <dbReference type="EMBL" id="QDL38972.1"/>
    </source>
</evidence>
<feature type="transmembrane region" description="Helical" evidence="6">
    <location>
        <begin position="84"/>
        <end position="103"/>
    </location>
</feature>
<feature type="transmembrane region" description="Helical" evidence="6">
    <location>
        <begin position="148"/>
        <end position="166"/>
    </location>
</feature>
<dbReference type="EMBL" id="CP035503">
    <property type="protein sequence ID" value="QDL38972.1"/>
    <property type="molecule type" value="Genomic_DNA"/>
</dbReference>
<accession>A0A515DEX6</accession>
<feature type="transmembrane region" description="Helical" evidence="6">
    <location>
        <begin position="237"/>
        <end position="259"/>
    </location>
</feature>
<keyword evidence="4 6" id="KW-1133">Transmembrane helix</keyword>
<keyword evidence="5 6" id="KW-0472">Membrane</keyword>
<dbReference type="Proteomes" id="UP000316798">
    <property type="component" value="Chromosome"/>
</dbReference>
<keyword evidence="3 6" id="KW-0812">Transmembrane</keyword>
<dbReference type="GO" id="GO:0015658">
    <property type="term" value="F:branched-chain amino acid transmembrane transporter activity"/>
    <property type="evidence" value="ECO:0007669"/>
    <property type="project" value="InterPro"/>
</dbReference>
<dbReference type="KEGG" id="rhf:EUB48_17985"/>
<dbReference type="GO" id="GO:0005886">
    <property type="term" value="C:plasma membrane"/>
    <property type="evidence" value="ECO:0007669"/>
    <property type="project" value="UniProtKB-SubCell"/>
</dbReference>
<dbReference type="PANTHER" id="PTHR30482">
    <property type="entry name" value="HIGH-AFFINITY BRANCHED-CHAIN AMINO ACID TRANSPORT SYSTEM PERMEASE"/>
    <property type="match status" value="1"/>
</dbReference>
<comment type="subcellular location">
    <subcellularLocation>
        <location evidence="1">Cell membrane</location>
        <topology evidence="1">Multi-pass membrane protein</topology>
    </subcellularLocation>
</comment>
<feature type="transmembrane region" description="Helical" evidence="6">
    <location>
        <begin position="197"/>
        <end position="217"/>
    </location>
</feature>
<dbReference type="InterPro" id="IPR001851">
    <property type="entry name" value="ABC_transp_permease"/>
</dbReference>
<keyword evidence="2" id="KW-1003">Cell membrane</keyword>
<evidence type="ECO:0000256" key="2">
    <source>
        <dbReference type="ARBA" id="ARBA00022475"/>
    </source>
</evidence>
<evidence type="ECO:0000256" key="5">
    <source>
        <dbReference type="ARBA" id="ARBA00023136"/>
    </source>
</evidence>
<organism evidence="7 8">
    <name type="scientific">Rhodoferax sediminis</name>
    <dbReference type="NCBI Taxonomy" id="2509614"/>
    <lineage>
        <taxon>Bacteria</taxon>
        <taxon>Pseudomonadati</taxon>
        <taxon>Pseudomonadota</taxon>
        <taxon>Betaproteobacteria</taxon>
        <taxon>Burkholderiales</taxon>
        <taxon>Comamonadaceae</taxon>
        <taxon>Rhodoferax</taxon>
    </lineage>
</organism>
<dbReference type="RefSeq" id="WP_142820408.1">
    <property type="nucleotide sequence ID" value="NZ_CP035503.1"/>
</dbReference>
<feature type="transmembrane region" description="Helical" evidence="6">
    <location>
        <begin position="59"/>
        <end position="78"/>
    </location>
</feature>
<dbReference type="AlphaFoldDB" id="A0A515DEX6"/>
<proteinExistence type="predicted"/>
<protein>
    <submittedName>
        <fullName evidence="7">Branched-chain amino acid ABC transporter permease</fullName>
    </submittedName>
</protein>
<name>A0A515DEX6_9BURK</name>
<dbReference type="PANTHER" id="PTHR30482:SF10">
    <property type="entry name" value="HIGH-AFFINITY BRANCHED-CHAIN AMINO ACID TRANSPORT PROTEIN BRAE"/>
    <property type="match status" value="1"/>
</dbReference>
<evidence type="ECO:0000313" key="8">
    <source>
        <dbReference type="Proteomes" id="UP000316798"/>
    </source>
</evidence>
<feature type="transmembrane region" description="Helical" evidence="6">
    <location>
        <begin position="27"/>
        <end position="47"/>
    </location>
</feature>
<dbReference type="InterPro" id="IPR043428">
    <property type="entry name" value="LivM-like"/>
</dbReference>
<dbReference type="Pfam" id="PF02653">
    <property type="entry name" value="BPD_transp_2"/>
    <property type="match status" value="1"/>
</dbReference>
<feature type="transmembrane region" description="Helical" evidence="6">
    <location>
        <begin position="271"/>
        <end position="291"/>
    </location>
</feature>